<dbReference type="GO" id="GO:0051537">
    <property type="term" value="F:2 iron, 2 sulfur cluster binding"/>
    <property type="evidence" value="ECO:0007669"/>
    <property type="project" value="UniProtKB-KW"/>
</dbReference>
<gene>
    <name evidence="7" type="ORF">OHU69_02315</name>
</gene>
<dbReference type="GO" id="GO:0046872">
    <property type="term" value="F:metal ion binding"/>
    <property type="evidence" value="ECO:0007669"/>
    <property type="project" value="UniProtKB-KW"/>
</dbReference>
<reference evidence="7" key="1">
    <citation type="submission" date="2022-10" db="EMBL/GenBank/DDBJ databases">
        <title>The complete genomes of actinobacterial strains from the NBC collection.</title>
        <authorList>
            <person name="Joergensen T.S."/>
            <person name="Alvarez Arevalo M."/>
            <person name="Sterndorff E.B."/>
            <person name="Faurdal D."/>
            <person name="Vuksanovic O."/>
            <person name="Mourched A.-S."/>
            <person name="Charusanti P."/>
            <person name="Shaw S."/>
            <person name="Blin K."/>
            <person name="Weber T."/>
        </authorList>
    </citation>
    <scope>NUCLEOTIDE SEQUENCE</scope>
    <source>
        <strain evidence="7">NBC_00119</strain>
    </source>
</reference>
<dbReference type="GO" id="GO:0016705">
    <property type="term" value="F:oxidoreductase activity, acting on paired donors, with incorporation or reduction of molecular oxygen"/>
    <property type="evidence" value="ECO:0007669"/>
    <property type="project" value="UniProtKB-ARBA"/>
</dbReference>
<feature type="region of interest" description="Disordered" evidence="5">
    <location>
        <begin position="39"/>
        <end position="78"/>
    </location>
</feature>
<sequence>MGLAWHNGSLYALSATCTHAGIPLDEGKVLADGCIRCPWPASSGSRTARRRADRRPSTSSAGSREGRRRARLRTIREG</sequence>
<dbReference type="GO" id="GO:0004497">
    <property type="term" value="F:monooxygenase activity"/>
    <property type="evidence" value="ECO:0007669"/>
    <property type="project" value="UniProtKB-ARBA"/>
</dbReference>
<evidence type="ECO:0000259" key="6">
    <source>
        <dbReference type="PROSITE" id="PS51296"/>
    </source>
</evidence>
<evidence type="ECO:0000256" key="4">
    <source>
        <dbReference type="ARBA" id="ARBA00023014"/>
    </source>
</evidence>
<organism evidence="7">
    <name type="scientific">Streptomyces sp. NBC_00119</name>
    <dbReference type="NCBI Taxonomy" id="2975659"/>
    <lineage>
        <taxon>Bacteria</taxon>
        <taxon>Bacillati</taxon>
        <taxon>Actinomycetota</taxon>
        <taxon>Actinomycetes</taxon>
        <taxon>Kitasatosporales</taxon>
        <taxon>Streptomycetaceae</taxon>
        <taxon>Streptomyces</taxon>
    </lineage>
</organism>
<dbReference type="Pfam" id="PF00355">
    <property type="entry name" value="Rieske"/>
    <property type="match status" value="1"/>
</dbReference>
<evidence type="ECO:0000256" key="1">
    <source>
        <dbReference type="ARBA" id="ARBA00022714"/>
    </source>
</evidence>
<feature type="domain" description="Rieske" evidence="6">
    <location>
        <begin position="1"/>
        <end position="43"/>
    </location>
</feature>
<accession>A0AAU1U0S1</accession>
<dbReference type="SUPFAM" id="SSF50022">
    <property type="entry name" value="ISP domain"/>
    <property type="match status" value="1"/>
</dbReference>
<evidence type="ECO:0000256" key="2">
    <source>
        <dbReference type="ARBA" id="ARBA00022723"/>
    </source>
</evidence>
<evidence type="ECO:0000313" key="7">
    <source>
        <dbReference type="EMBL" id="WTS10037.1"/>
    </source>
</evidence>
<dbReference type="PROSITE" id="PS51296">
    <property type="entry name" value="RIESKE"/>
    <property type="match status" value="1"/>
</dbReference>
<dbReference type="EMBL" id="CP108195">
    <property type="protein sequence ID" value="WTS10037.1"/>
    <property type="molecule type" value="Genomic_DNA"/>
</dbReference>
<dbReference type="InterPro" id="IPR017941">
    <property type="entry name" value="Rieske_2Fe-2S"/>
</dbReference>
<name>A0AAU1U0S1_9ACTN</name>
<protein>
    <submittedName>
        <fullName evidence="7">Rieske (2Fe-2S) protein</fullName>
    </submittedName>
</protein>
<evidence type="ECO:0000256" key="5">
    <source>
        <dbReference type="SAM" id="MobiDB-lite"/>
    </source>
</evidence>
<evidence type="ECO:0000256" key="3">
    <source>
        <dbReference type="ARBA" id="ARBA00023004"/>
    </source>
</evidence>
<dbReference type="InterPro" id="IPR036922">
    <property type="entry name" value="Rieske_2Fe-2S_sf"/>
</dbReference>
<keyword evidence="2" id="KW-0479">Metal-binding</keyword>
<keyword evidence="4" id="KW-0411">Iron-sulfur</keyword>
<dbReference type="CDD" id="cd03467">
    <property type="entry name" value="Rieske"/>
    <property type="match status" value="1"/>
</dbReference>
<proteinExistence type="predicted"/>
<dbReference type="Gene3D" id="2.102.10.10">
    <property type="entry name" value="Rieske [2Fe-2S] iron-sulphur domain"/>
    <property type="match status" value="1"/>
</dbReference>
<dbReference type="AlphaFoldDB" id="A0AAU1U0S1"/>
<feature type="compositionally biased region" description="Basic residues" evidence="5">
    <location>
        <begin position="66"/>
        <end position="78"/>
    </location>
</feature>
<keyword evidence="3" id="KW-0408">Iron</keyword>
<keyword evidence="1" id="KW-0001">2Fe-2S</keyword>